<feature type="transmembrane region" description="Helical" evidence="7">
    <location>
        <begin position="158"/>
        <end position="181"/>
    </location>
</feature>
<comment type="similarity">
    <text evidence="2">Belongs to the MS4A family.</text>
</comment>
<evidence type="ECO:0000256" key="6">
    <source>
        <dbReference type="SAM" id="MobiDB-lite"/>
    </source>
</evidence>
<dbReference type="Pfam" id="PF04103">
    <property type="entry name" value="CD20"/>
    <property type="match status" value="1"/>
</dbReference>
<evidence type="ECO:0000313" key="8">
    <source>
        <dbReference type="EnsemblMetazoa" id="CLYHEMP006947.1"/>
    </source>
</evidence>
<evidence type="ECO:0000256" key="4">
    <source>
        <dbReference type="ARBA" id="ARBA00022989"/>
    </source>
</evidence>
<evidence type="ECO:0000313" key="9">
    <source>
        <dbReference type="Proteomes" id="UP000594262"/>
    </source>
</evidence>
<dbReference type="EnsemblMetazoa" id="CLYHEMT006947.1">
    <property type="protein sequence ID" value="CLYHEMP006947.1"/>
    <property type="gene ID" value="CLYHEMG006947"/>
</dbReference>
<feature type="transmembrane region" description="Helical" evidence="7">
    <location>
        <begin position="100"/>
        <end position="125"/>
    </location>
</feature>
<feature type="transmembrane region" description="Helical" evidence="7">
    <location>
        <begin position="36"/>
        <end position="58"/>
    </location>
</feature>
<sequence length="287" mass="30701">MATTVQTVAYPTVAQPQIVVPANNPRGMNVKSIRGLGITQIVIGALTVLLGIIAIAVFEYGYWVNGSGSGIWFGIWILITGIIGVMSAKNPQQTSLNGVNMGFSIVCCVVSFFVGIFYIVALVYYSNCESYWSYNHWNSGGSYRYYDPCYNDKDSGTAIYAILMILMIAEFFISMAVSIVCCQNGCCRSSAAGGVIIQQQPGPTIVSSTGVVMSSQAQYPAQQVVYPPQSVAGYPPQSQVVYPAGGYPNQQYVTTAAPMGGVPQPAYSNQMPPQDPSKVAPPPPYTS</sequence>
<name>A0A7M5VCE4_9CNID</name>
<feature type="compositionally biased region" description="Pro residues" evidence="6">
    <location>
        <begin position="273"/>
        <end position="287"/>
    </location>
</feature>
<keyword evidence="3 7" id="KW-0812">Transmembrane</keyword>
<protein>
    <submittedName>
        <fullName evidence="8">Uncharacterized protein</fullName>
    </submittedName>
</protein>
<dbReference type="AlphaFoldDB" id="A0A7M5VCE4"/>
<evidence type="ECO:0000256" key="1">
    <source>
        <dbReference type="ARBA" id="ARBA00004141"/>
    </source>
</evidence>
<keyword evidence="9" id="KW-1185">Reference proteome</keyword>
<dbReference type="PANTHER" id="PTHR23320">
    <property type="entry name" value="MEMBRANE-SPANNING 4-DOMAINS SUBFAMILY A MS4A -RELATED"/>
    <property type="match status" value="1"/>
</dbReference>
<keyword evidence="5 7" id="KW-0472">Membrane</keyword>
<feature type="region of interest" description="Disordered" evidence="6">
    <location>
        <begin position="261"/>
        <end position="287"/>
    </location>
</feature>
<evidence type="ECO:0000256" key="3">
    <source>
        <dbReference type="ARBA" id="ARBA00022692"/>
    </source>
</evidence>
<dbReference type="RefSeq" id="XP_066924882.1">
    <property type="nucleotide sequence ID" value="XM_067068781.1"/>
</dbReference>
<accession>A0A7M5VCE4</accession>
<dbReference type="Proteomes" id="UP000594262">
    <property type="component" value="Unplaced"/>
</dbReference>
<proteinExistence type="inferred from homology"/>
<evidence type="ECO:0000256" key="7">
    <source>
        <dbReference type="SAM" id="Phobius"/>
    </source>
</evidence>
<reference evidence="8" key="1">
    <citation type="submission" date="2021-01" db="UniProtKB">
        <authorList>
            <consortium name="EnsemblMetazoa"/>
        </authorList>
    </citation>
    <scope>IDENTIFICATION</scope>
</reference>
<comment type="subcellular location">
    <subcellularLocation>
        <location evidence="1">Membrane</location>
        <topology evidence="1">Multi-pass membrane protein</topology>
    </subcellularLocation>
</comment>
<organism evidence="8 9">
    <name type="scientific">Clytia hemisphaerica</name>
    <dbReference type="NCBI Taxonomy" id="252671"/>
    <lineage>
        <taxon>Eukaryota</taxon>
        <taxon>Metazoa</taxon>
        <taxon>Cnidaria</taxon>
        <taxon>Hydrozoa</taxon>
        <taxon>Hydroidolina</taxon>
        <taxon>Leptothecata</taxon>
        <taxon>Obeliida</taxon>
        <taxon>Clytiidae</taxon>
        <taxon>Clytia</taxon>
    </lineage>
</organism>
<dbReference type="OrthoDB" id="5970442at2759"/>
<evidence type="ECO:0000256" key="5">
    <source>
        <dbReference type="ARBA" id="ARBA00023136"/>
    </source>
</evidence>
<dbReference type="GO" id="GO:0016020">
    <property type="term" value="C:membrane"/>
    <property type="evidence" value="ECO:0007669"/>
    <property type="project" value="UniProtKB-SubCell"/>
</dbReference>
<evidence type="ECO:0000256" key="2">
    <source>
        <dbReference type="ARBA" id="ARBA00009565"/>
    </source>
</evidence>
<dbReference type="GeneID" id="136812287"/>
<dbReference type="PANTHER" id="PTHR23320:SF165">
    <property type="entry name" value="MARVEL DOMAIN-CONTAINING PROTEIN"/>
    <property type="match status" value="1"/>
</dbReference>
<dbReference type="InterPro" id="IPR007237">
    <property type="entry name" value="CD20-like"/>
</dbReference>
<feature type="transmembrane region" description="Helical" evidence="7">
    <location>
        <begin position="70"/>
        <end position="88"/>
    </location>
</feature>
<dbReference type="InterPro" id="IPR030417">
    <property type="entry name" value="MS4A"/>
</dbReference>
<keyword evidence="4 7" id="KW-1133">Transmembrane helix</keyword>